<keyword evidence="3" id="KW-0649">Protein kinase inhibitor</keyword>
<reference evidence="8" key="2">
    <citation type="submission" date="2025-09" db="UniProtKB">
        <authorList>
            <consortium name="Ensembl"/>
        </authorList>
    </citation>
    <scope>IDENTIFICATION</scope>
</reference>
<dbReference type="PANTHER" id="PTHR10265:SF44">
    <property type="entry name" value="CYCLIN-DEPENDENT KINASE INHIBITOR 1C"/>
    <property type="match status" value="1"/>
</dbReference>
<dbReference type="Gene3D" id="4.10.365.10">
    <property type="entry name" value="p27"/>
    <property type="match status" value="1"/>
</dbReference>
<accession>A0A8C2WBW2</accession>
<reference evidence="8" key="1">
    <citation type="submission" date="2025-08" db="UniProtKB">
        <authorList>
            <consortium name="Ensembl"/>
        </authorList>
    </citation>
    <scope>IDENTIFICATION</scope>
</reference>
<dbReference type="InterPro" id="IPR003175">
    <property type="entry name" value="CDI_dom"/>
</dbReference>
<feature type="compositionally biased region" description="Polar residues" evidence="6">
    <location>
        <begin position="100"/>
        <end position="114"/>
    </location>
</feature>
<evidence type="ECO:0000256" key="5">
    <source>
        <dbReference type="ARBA" id="ARBA00023306"/>
    </source>
</evidence>
<dbReference type="InterPro" id="IPR044898">
    <property type="entry name" value="CDI_dom_sf"/>
</dbReference>
<feature type="region of interest" description="Disordered" evidence="6">
    <location>
        <begin position="84"/>
        <end position="156"/>
    </location>
</feature>
<dbReference type="AlphaFoldDB" id="A0A8C2WBW2"/>
<dbReference type="PANTHER" id="PTHR10265">
    <property type="entry name" value="CYCLIN-DEPENDENT KINASE INHIBITOR 1"/>
    <property type="match status" value="1"/>
</dbReference>
<comment type="subcellular location">
    <subcellularLocation>
        <location evidence="1">Nucleus</location>
    </subcellularLocation>
</comment>
<dbReference type="Ensembl" id="ENSCLMT00005001240.1">
    <property type="protein sequence ID" value="ENSCLMP00005001152.1"/>
    <property type="gene ID" value="ENSCLMG00005000686.1"/>
</dbReference>
<dbReference type="Proteomes" id="UP000694565">
    <property type="component" value="Unplaced"/>
</dbReference>
<dbReference type="GO" id="GO:0004861">
    <property type="term" value="F:cyclin-dependent protein serine/threonine kinase inhibitor activity"/>
    <property type="evidence" value="ECO:0007669"/>
    <property type="project" value="InterPro"/>
</dbReference>
<proteinExistence type="inferred from homology"/>
<feature type="compositionally biased region" description="Basic and acidic residues" evidence="6">
    <location>
        <begin position="84"/>
        <end position="97"/>
    </location>
</feature>
<evidence type="ECO:0000256" key="1">
    <source>
        <dbReference type="ARBA" id="ARBA00004123"/>
    </source>
</evidence>
<keyword evidence="5" id="KW-0131">Cell cycle</keyword>
<evidence type="ECO:0000313" key="8">
    <source>
        <dbReference type="Ensembl" id="ENSCLMP00005001152.1"/>
    </source>
</evidence>
<protein>
    <recommendedName>
        <fullName evidence="7">Cyclin-dependent kinase inhibitor domain-containing protein</fullName>
    </recommendedName>
</protein>
<keyword evidence="4" id="KW-0539">Nucleus</keyword>
<evidence type="ECO:0000256" key="2">
    <source>
        <dbReference type="ARBA" id="ARBA00006726"/>
    </source>
</evidence>
<sequence length="156" mass="17634">TSCMLIRFTLPSLQQRESVCRSLFGPVDHEQLRRDLTLKLREFAEQDSRRWNFNFQTETPLSGRFQWDEVPADAAAAVYRECAPRARADPSDRREDVSACTDQENRSSVSNTRQCPAEATAARRKRTLSRPAAKSGSNARITGEETKKPPPPPCPQ</sequence>
<evidence type="ECO:0000256" key="6">
    <source>
        <dbReference type="SAM" id="MobiDB-lite"/>
    </source>
</evidence>
<feature type="domain" description="Cyclin-dependent kinase inhibitor" evidence="7">
    <location>
        <begin position="22"/>
        <end position="70"/>
    </location>
</feature>
<dbReference type="GO" id="GO:0005634">
    <property type="term" value="C:nucleus"/>
    <property type="evidence" value="ECO:0007669"/>
    <property type="project" value="UniProtKB-SubCell"/>
</dbReference>
<organism evidence="8 9">
    <name type="scientific">Cyclopterus lumpus</name>
    <name type="common">Lumpsucker</name>
    <dbReference type="NCBI Taxonomy" id="8103"/>
    <lineage>
        <taxon>Eukaryota</taxon>
        <taxon>Metazoa</taxon>
        <taxon>Chordata</taxon>
        <taxon>Craniata</taxon>
        <taxon>Vertebrata</taxon>
        <taxon>Euteleostomi</taxon>
        <taxon>Actinopterygii</taxon>
        <taxon>Neopterygii</taxon>
        <taxon>Teleostei</taxon>
        <taxon>Neoteleostei</taxon>
        <taxon>Acanthomorphata</taxon>
        <taxon>Eupercaria</taxon>
        <taxon>Perciformes</taxon>
        <taxon>Cottioidei</taxon>
        <taxon>Cottales</taxon>
        <taxon>Cyclopteridae</taxon>
        <taxon>Cyclopterus</taxon>
    </lineage>
</organism>
<comment type="similarity">
    <text evidence="2">Belongs to the CDI family.</text>
</comment>
<dbReference type="Pfam" id="PF02234">
    <property type="entry name" value="CDI"/>
    <property type="match status" value="1"/>
</dbReference>
<evidence type="ECO:0000256" key="4">
    <source>
        <dbReference type="ARBA" id="ARBA00023242"/>
    </source>
</evidence>
<evidence type="ECO:0000313" key="9">
    <source>
        <dbReference type="Proteomes" id="UP000694565"/>
    </source>
</evidence>
<dbReference type="GeneTree" id="ENSGT00940000162677"/>
<keyword evidence="9" id="KW-1185">Reference proteome</keyword>
<evidence type="ECO:0000256" key="3">
    <source>
        <dbReference type="ARBA" id="ARBA00023013"/>
    </source>
</evidence>
<dbReference type="GO" id="GO:0045930">
    <property type="term" value="P:negative regulation of mitotic cell cycle"/>
    <property type="evidence" value="ECO:0007669"/>
    <property type="project" value="TreeGrafter"/>
</dbReference>
<name>A0A8C2WBW2_CYCLU</name>
<evidence type="ECO:0000259" key="7">
    <source>
        <dbReference type="Pfam" id="PF02234"/>
    </source>
</evidence>